<name>A0AAD4PBQ1_PERFH</name>
<dbReference type="EMBL" id="SDAM02000051">
    <property type="protein sequence ID" value="KAH6834414.1"/>
    <property type="molecule type" value="Genomic_DNA"/>
</dbReference>
<evidence type="ECO:0000313" key="2">
    <source>
        <dbReference type="Proteomes" id="UP001190926"/>
    </source>
</evidence>
<organism evidence="1 2">
    <name type="scientific">Perilla frutescens var. hirtella</name>
    <name type="common">Perilla citriodora</name>
    <name type="synonym">Perilla setoyensis</name>
    <dbReference type="NCBI Taxonomy" id="608512"/>
    <lineage>
        <taxon>Eukaryota</taxon>
        <taxon>Viridiplantae</taxon>
        <taxon>Streptophyta</taxon>
        <taxon>Embryophyta</taxon>
        <taxon>Tracheophyta</taxon>
        <taxon>Spermatophyta</taxon>
        <taxon>Magnoliopsida</taxon>
        <taxon>eudicotyledons</taxon>
        <taxon>Gunneridae</taxon>
        <taxon>Pentapetalae</taxon>
        <taxon>asterids</taxon>
        <taxon>lamiids</taxon>
        <taxon>Lamiales</taxon>
        <taxon>Lamiaceae</taxon>
        <taxon>Nepetoideae</taxon>
        <taxon>Elsholtzieae</taxon>
        <taxon>Perilla</taxon>
    </lineage>
</organism>
<proteinExistence type="predicted"/>
<reference evidence="1 2" key="1">
    <citation type="journal article" date="2021" name="Nat. Commun.">
        <title>Incipient diploidization of the medicinal plant Perilla within 10,000 years.</title>
        <authorList>
            <person name="Zhang Y."/>
            <person name="Shen Q."/>
            <person name="Leng L."/>
            <person name="Zhang D."/>
            <person name="Chen S."/>
            <person name="Shi Y."/>
            <person name="Ning Z."/>
            <person name="Chen S."/>
        </authorList>
    </citation>
    <scope>NUCLEOTIDE SEQUENCE [LARGE SCALE GENOMIC DNA]</scope>
    <source>
        <strain evidence="2">cv. PC099</strain>
    </source>
</reference>
<dbReference type="AlphaFoldDB" id="A0AAD4PBQ1"/>
<sequence length="188" mass="20815">MTMHSSKIVVRVRMADPKELFAIFNDMYEKLVGTPSSTSTSTVTSNHTMTEHVGAKMDEPTRSHAPDLSIVKQDDKMLDSVMSPTTTDVISVQDTSVSTSAAAQFFFSAHSDHDSAMVPNVEFSCKNMYSAVFVHDKGDLTVDLQYICYCILYFIPPEANVHVNVDNDTVEGIGTPIDSVVCIYSFYY</sequence>
<accession>A0AAD4PBQ1</accession>
<comment type="caution">
    <text evidence="1">The sequence shown here is derived from an EMBL/GenBank/DDBJ whole genome shotgun (WGS) entry which is preliminary data.</text>
</comment>
<keyword evidence="2" id="KW-1185">Reference proteome</keyword>
<protein>
    <submittedName>
        <fullName evidence="1">Uncharacterized protein</fullName>
    </submittedName>
</protein>
<evidence type="ECO:0000313" key="1">
    <source>
        <dbReference type="EMBL" id="KAH6834414.1"/>
    </source>
</evidence>
<dbReference type="Proteomes" id="UP001190926">
    <property type="component" value="Unassembled WGS sequence"/>
</dbReference>
<gene>
    <name evidence="1" type="ORF">C2S53_004544</name>
</gene>